<name>A0A0D2EN44_9EURO</name>
<keyword evidence="6" id="KW-0539">Nucleus</keyword>
<reference evidence="9 10" key="1">
    <citation type="submission" date="2015-01" db="EMBL/GenBank/DDBJ databases">
        <title>The Genome Sequence of Exophiala xenobiotica CBS118157.</title>
        <authorList>
            <consortium name="The Broad Institute Genomics Platform"/>
            <person name="Cuomo C."/>
            <person name="de Hoog S."/>
            <person name="Gorbushina A."/>
            <person name="Stielow B."/>
            <person name="Teixiera M."/>
            <person name="Abouelleil A."/>
            <person name="Chapman S.B."/>
            <person name="Priest M."/>
            <person name="Young S.K."/>
            <person name="Wortman J."/>
            <person name="Nusbaum C."/>
            <person name="Birren B."/>
        </authorList>
    </citation>
    <scope>NUCLEOTIDE SEQUENCE [LARGE SCALE GENOMIC DNA]</scope>
    <source>
        <strain evidence="9 10">CBS 118157</strain>
    </source>
</reference>
<dbReference type="RefSeq" id="XP_013316719.1">
    <property type="nucleotide sequence ID" value="XM_013461265.1"/>
</dbReference>
<dbReference type="InterPro" id="IPR013520">
    <property type="entry name" value="Ribonucl_H"/>
</dbReference>
<feature type="compositionally biased region" description="Low complexity" evidence="7">
    <location>
        <begin position="189"/>
        <end position="201"/>
    </location>
</feature>
<comment type="similarity">
    <text evidence="2">Belongs to the REXO1/REXO3 family.</text>
</comment>
<feature type="region of interest" description="Disordered" evidence="7">
    <location>
        <begin position="651"/>
        <end position="684"/>
    </location>
</feature>
<feature type="domain" description="Exonuclease" evidence="8">
    <location>
        <begin position="374"/>
        <end position="535"/>
    </location>
</feature>
<feature type="compositionally biased region" description="Acidic residues" evidence="7">
    <location>
        <begin position="612"/>
        <end position="621"/>
    </location>
</feature>
<proteinExistence type="inferred from homology"/>
<dbReference type="GO" id="GO:0005634">
    <property type="term" value="C:nucleus"/>
    <property type="evidence" value="ECO:0007669"/>
    <property type="project" value="UniProtKB-SubCell"/>
</dbReference>
<evidence type="ECO:0000256" key="6">
    <source>
        <dbReference type="ARBA" id="ARBA00023242"/>
    </source>
</evidence>
<dbReference type="HOGENOM" id="CLU_008679_1_0_1"/>
<comment type="subcellular location">
    <subcellularLocation>
        <location evidence="1">Nucleus</location>
    </subcellularLocation>
</comment>
<evidence type="ECO:0000259" key="8">
    <source>
        <dbReference type="SMART" id="SM00479"/>
    </source>
</evidence>
<feature type="region of interest" description="Disordered" evidence="7">
    <location>
        <begin position="170"/>
        <end position="218"/>
    </location>
</feature>
<dbReference type="SMART" id="SM00479">
    <property type="entry name" value="EXOIII"/>
    <property type="match status" value="1"/>
</dbReference>
<dbReference type="AlphaFoldDB" id="A0A0D2EN44"/>
<dbReference type="InterPro" id="IPR034922">
    <property type="entry name" value="REX1-like_exo"/>
</dbReference>
<feature type="compositionally biased region" description="Polar residues" evidence="7">
    <location>
        <begin position="40"/>
        <end position="66"/>
    </location>
</feature>
<organism evidence="9 10">
    <name type="scientific">Exophiala xenobiotica</name>
    <dbReference type="NCBI Taxonomy" id="348802"/>
    <lineage>
        <taxon>Eukaryota</taxon>
        <taxon>Fungi</taxon>
        <taxon>Dikarya</taxon>
        <taxon>Ascomycota</taxon>
        <taxon>Pezizomycotina</taxon>
        <taxon>Eurotiomycetes</taxon>
        <taxon>Chaetothyriomycetidae</taxon>
        <taxon>Chaetothyriales</taxon>
        <taxon>Herpotrichiellaceae</taxon>
        <taxon>Exophiala</taxon>
    </lineage>
</organism>
<dbReference type="EMBL" id="KN847319">
    <property type="protein sequence ID" value="KIW56135.1"/>
    <property type="molecule type" value="Genomic_DNA"/>
</dbReference>
<dbReference type="InterPro" id="IPR036397">
    <property type="entry name" value="RNaseH_sf"/>
</dbReference>
<dbReference type="SUPFAM" id="SSF53098">
    <property type="entry name" value="Ribonuclease H-like"/>
    <property type="match status" value="1"/>
</dbReference>
<evidence type="ECO:0000256" key="1">
    <source>
        <dbReference type="ARBA" id="ARBA00004123"/>
    </source>
</evidence>
<dbReference type="FunFam" id="3.30.420.10:FF:000019">
    <property type="entry name" value="RNA exonuclease NEF-sp"/>
    <property type="match status" value="1"/>
</dbReference>
<feature type="compositionally biased region" description="Polar residues" evidence="7">
    <location>
        <begin position="13"/>
        <end position="27"/>
    </location>
</feature>
<feature type="region of interest" description="Disordered" evidence="7">
    <location>
        <begin position="338"/>
        <end position="370"/>
    </location>
</feature>
<dbReference type="GeneID" id="25326725"/>
<dbReference type="PANTHER" id="PTHR12801:SF115">
    <property type="entry name" value="FI18136P1-RELATED"/>
    <property type="match status" value="1"/>
</dbReference>
<keyword evidence="10" id="KW-1185">Reference proteome</keyword>
<keyword evidence="5" id="KW-0269">Exonuclease</keyword>
<protein>
    <recommendedName>
        <fullName evidence="8">Exonuclease domain-containing protein</fullName>
    </recommendedName>
</protein>
<dbReference type="OrthoDB" id="206335at2759"/>
<evidence type="ECO:0000256" key="3">
    <source>
        <dbReference type="ARBA" id="ARBA00022722"/>
    </source>
</evidence>
<gene>
    <name evidence="9" type="ORF">PV05_04817</name>
</gene>
<feature type="compositionally biased region" description="Low complexity" evidence="7">
    <location>
        <begin position="338"/>
        <end position="356"/>
    </location>
</feature>
<feature type="region of interest" description="Disordered" evidence="7">
    <location>
        <begin position="599"/>
        <end position="632"/>
    </location>
</feature>
<dbReference type="GO" id="GO:0004527">
    <property type="term" value="F:exonuclease activity"/>
    <property type="evidence" value="ECO:0007669"/>
    <property type="project" value="UniProtKB-KW"/>
</dbReference>
<sequence length="769" mass="83649">MVAGSKRSATDAGFTSSNFGLGQTLQDIKSPAPSHEPLSASKSPNMSSERVQENQQARKANENATQGDEAWSVAESKSSRKKKRRKLREDPHGYPSINFLDTRPARVQMKALQELVLYLMADGVAPTWLAVNNAKQIDKVVVLMIPGLDRATLEDPEILKSAVSIYEQTASKDADEKVADADTEPQDQTTTSATIVSSASTPNPDISDSPADAPSNSETLVQRLLSRIIEVKAPGDSHANRVHSPLQGMLIAPLSSSDTSKNKKSAEKSFQPTRTSIAHFVHSADELREAEYPIHSAAFTNAHDAQLEATRRVATFQSSGHGWVDTTVTVSVPVAQTATSSYPPTSPPGLSSPTHSRGSHSKSRSHDPLTQGLRPFALDCEMVLTSDDKYSLARISLVDWSGSTVLDSYVKPSLPIKNYFTQYSGITPSHLENITTSLSDIQSSLLSILGSDSILLGHSLESDLNALKLTHPFIVDTSIIYPHPRGLPLRSSLKFLANRYLKREIQKGGADGHDSVEDARAVLDLVKLKCEKGPKWGTLDANGESIFKSISRGVRNDGSGKARESAIVEYGTPERGFGKEATYKIACTTDEEIIQGVIRAANGDPPPGTENESGDNEEEAESNGQGRHDRIPAGGVDFIWGRLRDLEALRGWNIPPAPPDSESESTATNGTAPDSKESPDELHQTASRTLAHLLRLYTALPPRTLLITYSGTSDMRPLLRLQQLQTQFRKEFKVKKWDELSVKWTDTEEQQLRAAVDSARKGTGILAVK</sequence>
<dbReference type="Gene3D" id="3.30.420.10">
    <property type="entry name" value="Ribonuclease H-like superfamily/Ribonuclease H"/>
    <property type="match status" value="1"/>
</dbReference>
<dbReference type="Pfam" id="PF00929">
    <property type="entry name" value="RNase_T"/>
    <property type="match status" value="1"/>
</dbReference>
<feature type="compositionally biased region" description="Basic and acidic residues" evidence="7">
    <location>
        <begin position="674"/>
        <end position="683"/>
    </location>
</feature>
<evidence type="ECO:0000256" key="4">
    <source>
        <dbReference type="ARBA" id="ARBA00022801"/>
    </source>
</evidence>
<dbReference type="CDD" id="cd06145">
    <property type="entry name" value="REX1_like"/>
    <property type="match status" value="1"/>
</dbReference>
<feature type="compositionally biased region" description="Basic and acidic residues" evidence="7">
    <location>
        <begin position="170"/>
        <end position="180"/>
    </location>
</feature>
<evidence type="ECO:0000256" key="7">
    <source>
        <dbReference type="SAM" id="MobiDB-lite"/>
    </source>
</evidence>
<evidence type="ECO:0000256" key="5">
    <source>
        <dbReference type="ARBA" id="ARBA00022839"/>
    </source>
</evidence>
<dbReference type="GO" id="GO:0003676">
    <property type="term" value="F:nucleic acid binding"/>
    <property type="evidence" value="ECO:0007669"/>
    <property type="project" value="InterPro"/>
</dbReference>
<dbReference type="InterPro" id="IPR012337">
    <property type="entry name" value="RNaseH-like_sf"/>
</dbReference>
<dbReference type="Proteomes" id="UP000054342">
    <property type="component" value="Unassembled WGS sequence"/>
</dbReference>
<accession>A0A0D2EN44</accession>
<evidence type="ECO:0000313" key="10">
    <source>
        <dbReference type="Proteomes" id="UP000054342"/>
    </source>
</evidence>
<feature type="region of interest" description="Disordered" evidence="7">
    <location>
        <begin position="1"/>
        <end position="99"/>
    </location>
</feature>
<keyword evidence="3" id="KW-0540">Nuclease</keyword>
<keyword evidence="4" id="KW-0378">Hydrolase</keyword>
<evidence type="ECO:0000256" key="2">
    <source>
        <dbReference type="ARBA" id="ARBA00006357"/>
    </source>
</evidence>
<evidence type="ECO:0000313" key="9">
    <source>
        <dbReference type="EMBL" id="KIW56135.1"/>
    </source>
</evidence>
<dbReference type="InterPro" id="IPR047021">
    <property type="entry name" value="REXO1/3/4-like"/>
</dbReference>
<dbReference type="STRING" id="348802.A0A0D2EN44"/>
<dbReference type="PANTHER" id="PTHR12801">
    <property type="entry name" value="RNA EXONUCLEASE REXO1 / RECO3 FAMILY MEMBER-RELATED"/>
    <property type="match status" value="1"/>
</dbReference>